<dbReference type="InterPro" id="IPR047146">
    <property type="entry name" value="Cyt_P450_E_CYP52_fungi"/>
</dbReference>
<dbReference type="PANTHER" id="PTHR24287:SF19">
    <property type="entry name" value="CYTOCHROME P450"/>
    <property type="match status" value="1"/>
</dbReference>
<dbReference type="PANTHER" id="PTHR24287">
    <property type="entry name" value="P450, PUTATIVE (EUROFUNG)-RELATED"/>
    <property type="match status" value="1"/>
</dbReference>
<dbReference type="InParanoid" id="A0A194XCX9"/>
<dbReference type="GO" id="GO:0016712">
    <property type="term" value="F:oxidoreductase activity, acting on paired donors, with incorporation or reduction of molecular oxygen, reduced flavin or flavoprotein as one donor, and incorporation of one atom of oxygen"/>
    <property type="evidence" value="ECO:0007669"/>
    <property type="project" value="InterPro"/>
</dbReference>
<keyword evidence="6" id="KW-0503">Monooxygenase</keyword>
<organism evidence="7 8">
    <name type="scientific">Mollisia scopiformis</name>
    <name type="common">Conifer needle endophyte fungus</name>
    <name type="synonym">Phialocephala scopiformis</name>
    <dbReference type="NCBI Taxonomy" id="149040"/>
    <lineage>
        <taxon>Eukaryota</taxon>
        <taxon>Fungi</taxon>
        <taxon>Dikarya</taxon>
        <taxon>Ascomycota</taxon>
        <taxon>Pezizomycotina</taxon>
        <taxon>Leotiomycetes</taxon>
        <taxon>Helotiales</taxon>
        <taxon>Mollisiaceae</taxon>
        <taxon>Mollisia</taxon>
    </lineage>
</organism>
<evidence type="ECO:0000256" key="2">
    <source>
        <dbReference type="ARBA" id="ARBA00010617"/>
    </source>
</evidence>
<keyword evidence="8" id="KW-1185">Reference proteome</keyword>
<evidence type="ECO:0000256" key="4">
    <source>
        <dbReference type="ARBA" id="ARBA00023002"/>
    </source>
</evidence>
<dbReference type="AlphaFoldDB" id="A0A194XCX9"/>
<comment type="similarity">
    <text evidence="2">Belongs to the cytochrome P450 family.</text>
</comment>
<accession>A0A194XCX9</accession>
<dbReference type="InterPro" id="IPR001128">
    <property type="entry name" value="Cyt_P450"/>
</dbReference>
<keyword evidence="3" id="KW-0479">Metal-binding</keyword>
<evidence type="ECO:0000313" key="7">
    <source>
        <dbReference type="EMBL" id="KUJ18014.1"/>
    </source>
</evidence>
<dbReference type="KEGG" id="psco:LY89DRAFT_706623"/>
<dbReference type="PRINTS" id="PR01239">
    <property type="entry name" value="EP450IICYP52"/>
</dbReference>
<dbReference type="GO" id="GO:0005506">
    <property type="term" value="F:iron ion binding"/>
    <property type="evidence" value="ECO:0007669"/>
    <property type="project" value="InterPro"/>
</dbReference>
<evidence type="ECO:0000313" key="8">
    <source>
        <dbReference type="Proteomes" id="UP000070700"/>
    </source>
</evidence>
<comment type="cofactor">
    <cofactor evidence="1">
        <name>heme</name>
        <dbReference type="ChEBI" id="CHEBI:30413"/>
    </cofactor>
</comment>
<sequence>MQNLIFLGIAFAGLFGIRYAFKIFIARRAYVQAMHRNGCKPVRKWLRTDLLFGLDRIRRTKKAMKDGNLLEVTRQDFEACGKTFETCVMGVRTIYTMEWANIHTVQSVEFESWGVRPLRASIAAMMGNGITVSDGPTWSHARKTLRPIFQKSQFKDLEKMAFEKHLSRMLKRMPNNGSAVDLQKLFQRMFINVSLEYIFGETRFSELDDSSPDADQFVADYNNAVKTIAKMRGFGMNMPYDLSANKRALKKAVEKLQPYVDQQIAAALKKKKERMIDQQSQPNESYVFVEQLVYETEDQGFVRDQLLNIFFPARDASSAGASFIFFILTRHPDVWEKLRTEVLGHEKPMTSRYLSHVINECLRLLAPASRAIRTCIKDCVLPYGGGIDGLSPIYVSAGTNIDLHFGQLHKDKDIWGPDALEFRPERWENLDPKQMLITQYGYLLVRMAKLFQRIENRDEVLEFVEEHSMTITSRNGVKVALIPDSNS</sequence>
<dbReference type="GeneID" id="28827268"/>
<evidence type="ECO:0000256" key="3">
    <source>
        <dbReference type="ARBA" id="ARBA00022723"/>
    </source>
</evidence>
<keyword evidence="4" id="KW-0560">Oxidoreductase</keyword>
<proteinExistence type="inferred from homology"/>
<dbReference type="SUPFAM" id="SSF48264">
    <property type="entry name" value="Cytochrome P450"/>
    <property type="match status" value="1"/>
</dbReference>
<evidence type="ECO:0000256" key="6">
    <source>
        <dbReference type="ARBA" id="ARBA00023033"/>
    </source>
</evidence>
<keyword evidence="5" id="KW-0408">Iron</keyword>
<name>A0A194XCX9_MOLSC</name>
<dbReference type="OrthoDB" id="1470350at2759"/>
<dbReference type="RefSeq" id="XP_018072369.1">
    <property type="nucleotide sequence ID" value="XM_018217542.1"/>
</dbReference>
<dbReference type="InterPro" id="IPR002974">
    <property type="entry name" value="Cyt_P450_E_CYP52_ascomycetes"/>
</dbReference>
<evidence type="ECO:0000256" key="5">
    <source>
        <dbReference type="ARBA" id="ARBA00023004"/>
    </source>
</evidence>
<dbReference type="Proteomes" id="UP000070700">
    <property type="component" value="Unassembled WGS sequence"/>
</dbReference>
<reference evidence="7 8" key="1">
    <citation type="submission" date="2015-10" db="EMBL/GenBank/DDBJ databases">
        <title>Full genome of DAOMC 229536 Phialocephala scopiformis, a fungal endophyte of spruce producing the potent anti-insectan compound rugulosin.</title>
        <authorList>
            <consortium name="DOE Joint Genome Institute"/>
            <person name="Walker A.K."/>
            <person name="Frasz S.L."/>
            <person name="Seifert K.A."/>
            <person name="Miller J.D."/>
            <person name="Mondo S.J."/>
            <person name="Labutti K."/>
            <person name="Lipzen A."/>
            <person name="Dockter R."/>
            <person name="Kennedy M."/>
            <person name="Grigoriev I.V."/>
            <person name="Spatafora J.W."/>
        </authorList>
    </citation>
    <scope>NUCLEOTIDE SEQUENCE [LARGE SCALE GENOMIC DNA]</scope>
    <source>
        <strain evidence="7 8">CBS 120377</strain>
    </source>
</reference>
<dbReference type="InterPro" id="IPR036396">
    <property type="entry name" value="Cyt_P450_sf"/>
</dbReference>
<dbReference type="EMBL" id="KQ947413">
    <property type="protein sequence ID" value="KUJ18014.1"/>
    <property type="molecule type" value="Genomic_DNA"/>
</dbReference>
<dbReference type="Gene3D" id="1.10.630.10">
    <property type="entry name" value="Cytochrome P450"/>
    <property type="match status" value="1"/>
</dbReference>
<protein>
    <submittedName>
        <fullName evidence="7">Cytochrome P450 alkane hydroxylase-like protein</fullName>
    </submittedName>
</protein>
<evidence type="ECO:0000256" key="1">
    <source>
        <dbReference type="ARBA" id="ARBA00001971"/>
    </source>
</evidence>
<dbReference type="GO" id="GO:0020037">
    <property type="term" value="F:heme binding"/>
    <property type="evidence" value="ECO:0007669"/>
    <property type="project" value="InterPro"/>
</dbReference>
<dbReference type="Pfam" id="PF00067">
    <property type="entry name" value="p450"/>
    <property type="match status" value="1"/>
</dbReference>
<gene>
    <name evidence="7" type="ORF">LY89DRAFT_706623</name>
</gene>